<feature type="transmembrane region" description="Helical" evidence="1">
    <location>
        <begin position="97"/>
        <end position="119"/>
    </location>
</feature>
<protein>
    <recommendedName>
        <fullName evidence="4">DC1 domain-containing protein</fullName>
    </recommendedName>
</protein>
<evidence type="ECO:0008006" key="4">
    <source>
        <dbReference type="Google" id="ProtNLM"/>
    </source>
</evidence>
<accession>A0A5N6LPF8</accession>
<evidence type="ECO:0000256" key="1">
    <source>
        <dbReference type="SAM" id="Phobius"/>
    </source>
</evidence>
<dbReference type="EMBL" id="SZYD01000019">
    <property type="protein sequence ID" value="KAD2394123.1"/>
    <property type="molecule type" value="Genomic_DNA"/>
</dbReference>
<keyword evidence="1" id="KW-1133">Transmembrane helix</keyword>
<name>A0A5N6LPF8_9ASTR</name>
<dbReference type="PANTHER" id="PTHR47841:SF7">
    <property type="entry name" value="CYSTEINE_HISTIDINE-RICH C1 DOMAIN PROTEIN"/>
    <property type="match status" value="1"/>
</dbReference>
<proteinExistence type="predicted"/>
<gene>
    <name evidence="2" type="ORF">E3N88_41100</name>
</gene>
<evidence type="ECO:0000313" key="2">
    <source>
        <dbReference type="EMBL" id="KAD2394123.1"/>
    </source>
</evidence>
<comment type="caution">
    <text evidence="2">The sequence shown here is derived from an EMBL/GenBank/DDBJ whole genome shotgun (WGS) entry which is preliminary data.</text>
</comment>
<dbReference type="Proteomes" id="UP000326396">
    <property type="component" value="Linkage Group LG9"/>
</dbReference>
<keyword evidence="1" id="KW-0472">Membrane</keyword>
<dbReference type="InterPro" id="IPR046349">
    <property type="entry name" value="C1-like_sf"/>
</dbReference>
<organism evidence="2 3">
    <name type="scientific">Mikania micrantha</name>
    <name type="common">bitter vine</name>
    <dbReference type="NCBI Taxonomy" id="192012"/>
    <lineage>
        <taxon>Eukaryota</taxon>
        <taxon>Viridiplantae</taxon>
        <taxon>Streptophyta</taxon>
        <taxon>Embryophyta</taxon>
        <taxon>Tracheophyta</taxon>
        <taxon>Spermatophyta</taxon>
        <taxon>Magnoliopsida</taxon>
        <taxon>eudicotyledons</taxon>
        <taxon>Gunneridae</taxon>
        <taxon>Pentapetalae</taxon>
        <taxon>asterids</taxon>
        <taxon>campanulids</taxon>
        <taxon>Asterales</taxon>
        <taxon>Asteraceae</taxon>
        <taxon>Asteroideae</taxon>
        <taxon>Heliantheae alliance</taxon>
        <taxon>Eupatorieae</taxon>
        <taxon>Mikania</taxon>
    </lineage>
</organism>
<dbReference type="AlphaFoldDB" id="A0A5N6LPF8"/>
<dbReference type="PANTHER" id="PTHR47841">
    <property type="entry name" value="DIACYLGLYCEROL KINASE THETA-LIKE-RELATED"/>
    <property type="match status" value="1"/>
</dbReference>
<keyword evidence="1" id="KW-0812">Transmembrane</keyword>
<keyword evidence="3" id="KW-1185">Reference proteome</keyword>
<dbReference type="Gene3D" id="3.30.60.20">
    <property type="match status" value="1"/>
</dbReference>
<reference evidence="2 3" key="1">
    <citation type="submission" date="2019-05" db="EMBL/GenBank/DDBJ databases">
        <title>Mikania micrantha, genome provides insights into the molecular mechanism of rapid growth.</title>
        <authorList>
            <person name="Liu B."/>
        </authorList>
    </citation>
    <scope>NUCLEOTIDE SEQUENCE [LARGE SCALE GENOMIC DNA]</scope>
    <source>
        <strain evidence="2">NLD-2019</strain>
        <tissue evidence="2">Leaf</tissue>
    </source>
</reference>
<dbReference type="SUPFAM" id="SSF57889">
    <property type="entry name" value="Cysteine-rich domain"/>
    <property type="match status" value="1"/>
</dbReference>
<evidence type="ECO:0000313" key="3">
    <source>
        <dbReference type="Proteomes" id="UP000326396"/>
    </source>
</evidence>
<sequence>MVLQHEHQLSLIDLNPKYPHDEEVYDDEEDLIIKHAFERSCGLCNQVITFFHKYYYKCDQCEYSLHKLCAELPKTLEHASHNQHTLALLKSAGHTNIVMYAKVISAGMYNLAIFVLYYVHLDCAYLRGKPSDSSHS</sequence>
<dbReference type="OrthoDB" id="1884766at2759"/>